<name>A0A1M7ZJV9_9HYPH</name>
<dbReference type="InterPro" id="IPR051531">
    <property type="entry name" value="N-acetyltransferase"/>
</dbReference>
<dbReference type="EMBL" id="FRXO01000003">
    <property type="protein sequence ID" value="SHO65183.1"/>
    <property type="molecule type" value="Genomic_DNA"/>
</dbReference>
<dbReference type="SUPFAM" id="SSF55729">
    <property type="entry name" value="Acyl-CoA N-acyltransferases (Nat)"/>
    <property type="match status" value="1"/>
</dbReference>
<dbReference type="InterPro" id="IPR016181">
    <property type="entry name" value="Acyl_CoA_acyltransferase"/>
</dbReference>
<keyword evidence="1 5" id="KW-0808">Transferase</keyword>
<evidence type="ECO:0000256" key="1">
    <source>
        <dbReference type="ARBA" id="ARBA00022679"/>
    </source>
</evidence>
<gene>
    <name evidence="5" type="ORF">SAMN02745172_02022</name>
</gene>
<keyword evidence="2" id="KW-0012">Acyltransferase</keyword>
<comment type="similarity">
    <text evidence="3">Belongs to the acetyltransferase family. RimJ subfamily.</text>
</comment>
<dbReference type="Proteomes" id="UP000186406">
    <property type="component" value="Unassembled WGS sequence"/>
</dbReference>
<dbReference type="PANTHER" id="PTHR43792:SF8">
    <property type="entry name" value="[RIBOSOMAL PROTEIN US5]-ALANINE N-ACETYLTRANSFERASE"/>
    <property type="match status" value="1"/>
</dbReference>
<organism evidence="5 6">
    <name type="scientific">Pseudoxanthobacter soli DSM 19599</name>
    <dbReference type="NCBI Taxonomy" id="1123029"/>
    <lineage>
        <taxon>Bacteria</taxon>
        <taxon>Pseudomonadati</taxon>
        <taxon>Pseudomonadota</taxon>
        <taxon>Alphaproteobacteria</taxon>
        <taxon>Hyphomicrobiales</taxon>
        <taxon>Segnochrobactraceae</taxon>
        <taxon>Pseudoxanthobacter</taxon>
    </lineage>
</organism>
<dbReference type="InterPro" id="IPR000182">
    <property type="entry name" value="GNAT_dom"/>
</dbReference>
<evidence type="ECO:0000259" key="4">
    <source>
        <dbReference type="PROSITE" id="PS51186"/>
    </source>
</evidence>
<dbReference type="PROSITE" id="PS51186">
    <property type="entry name" value="GNAT"/>
    <property type="match status" value="1"/>
</dbReference>
<reference evidence="5 6" key="1">
    <citation type="submission" date="2016-12" db="EMBL/GenBank/DDBJ databases">
        <authorList>
            <person name="Song W.-J."/>
            <person name="Kurnit D.M."/>
        </authorList>
    </citation>
    <scope>NUCLEOTIDE SEQUENCE [LARGE SCALE GENOMIC DNA]</scope>
    <source>
        <strain evidence="5 6">DSM 19599</strain>
    </source>
</reference>
<evidence type="ECO:0000313" key="5">
    <source>
        <dbReference type="EMBL" id="SHO65183.1"/>
    </source>
</evidence>
<evidence type="ECO:0000256" key="3">
    <source>
        <dbReference type="ARBA" id="ARBA00038502"/>
    </source>
</evidence>
<feature type="domain" description="N-acetyltransferase" evidence="4">
    <location>
        <begin position="20"/>
        <end position="190"/>
    </location>
</feature>
<accession>A0A1M7ZJV9</accession>
<dbReference type="PANTHER" id="PTHR43792">
    <property type="entry name" value="GNAT FAMILY, PUTATIVE (AFU_ORTHOLOGUE AFUA_3G00765)-RELATED-RELATED"/>
    <property type="match status" value="1"/>
</dbReference>
<dbReference type="Pfam" id="PF13302">
    <property type="entry name" value="Acetyltransf_3"/>
    <property type="match status" value="1"/>
</dbReference>
<dbReference type="GO" id="GO:0016747">
    <property type="term" value="F:acyltransferase activity, transferring groups other than amino-acyl groups"/>
    <property type="evidence" value="ECO:0007669"/>
    <property type="project" value="InterPro"/>
</dbReference>
<dbReference type="STRING" id="1123029.SAMN02745172_02022"/>
<evidence type="ECO:0000313" key="6">
    <source>
        <dbReference type="Proteomes" id="UP000186406"/>
    </source>
</evidence>
<proteinExistence type="inferred from homology"/>
<keyword evidence="6" id="KW-1185">Reference proteome</keyword>
<sequence>MFAERDSSEDEEGSLFTRRLRFMTPAPGDADELTALADNPRIAANLSMMPHPYRRADAEAWIAQCATLGEGAAAFLVREHGGRLVGGVGYGLRDDNGEPDIGSWIGEPFWGQGYGTEAAQGLIDHVFLMRRPRAVWAACRPTNAAARRVMARCGFQWAGNGLKRSRALGGMISVEHYRLDIECWRAIKAWGRYSWRIESRRGDAPAVRETGERP</sequence>
<dbReference type="Gene3D" id="3.40.630.30">
    <property type="match status" value="1"/>
</dbReference>
<protein>
    <submittedName>
        <fullName evidence="5">Protein N-acetyltransferase, RimJ/RimL family</fullName>
    </submittedName>
</protein>
<dbReference type="OrthoDB" id="9804153at2"/>
<dbReference type="AlphaFoldDB" id="A0A1M7ZJV9"/>
<evidence type="ECO:0000256" key="2">
    <source>
        <dbReference type="ARBA" id="ARBA00023315"/>
    </source>
</evidence>